<dbReference type="PROSITE" id="PS51318">
    <property type="entry name" value="TAT"/>
    <property type="match status" value="1"/>
</dbReference>
<dbReference type="OrthoDB" id="5509811at2"/>
<protein>
    <recommendedName>
        <fullName evidence="3">DUF4390 domain-containing protein</fullName>
    </recommendedName>
</protein>
<accession>A6GA65</accession>
<name>A6GA65_9BACT</name>
<dbReference type="STRING" id="391625.PPSIR1_17500"/>
<gene>
    <name evidence="1" type="ORF">PPSIR1_17500</name>
</gene>
<evidence type="ECO:0000313" key="2">
    <source>
        <dbReference type="Proteomes" id="UP000005801"/>
    </source>
</evidence>
<evidence type="ECO:0000313" key="1">
    <source>
        <dbReference type="EMBL" id="EDM77278.1"/>
    </source>
</evidence>
<dbReference type="InterPro" id="IPR006311">
    <property type="entry name" value="TAT_signal"/>
</dbReference>
<reference evidence="1 2" key="1">
    <citation type="submission" date="2007-06" db="EMBL/GenBank/DDBJ databases">
        <authorList>
            <person name="Shimkets L."/>
            <person name="Ferriera S."/>
            <person name="Johnson J."/>
            <person name="Kravitz S."/>
            <person name="Beeson K."/>
            <person name="Sutton G."/>
            <person name="Rogers Y.-H."/>
            <person name="Friedman R."/>
            <person name="Frazier M."/>
            <person name="Venter J.C."/>
        </authorList>
    </citation>
    <scope>NUCLEOTIDE SEQUENCE [LARGE SCALE GENOMIC DNA]</scope>
    <source>
        <strain evidence="1 2">SIR-1</strain>
    </source>
</reference>
<dbReference type="Proteomes" id="UP000005801">
    <property type="component" value="Unassembled WGS sequence"/>
</dbReference>
<dbReference type="RefSeq" id="WP_006973607.1">
    <property type="nucleotide sequence ID" value="NZ_ABCS01000049.1"/>
</dbReference>
<proteinExistence type="predicted"/>
<keyword evidence="2" id="KW-1185">Reference proteome</keyword>
<dbReference type="EMBL" id="ABCS01000049">
    <property type="protein sequence ID" value="EDM77278.1"/>
    <property type="molecule type" value="Genomic_DNA"/>
</dbReference>
<sequence>MSSKGQREGQREGGSRAPRWPRRAFLRGLAIVAVSAPLIAAAPEALPKRNAKVTYNSAQVKVAFKASELLRESDKQAMKSLESGWATRLVYSIAVFEKGGSRAPLATLGVEVKVQWDPWNRDYMVQTRFGGAQPTLRRFAARADAIKAATHLRLAVADLAALSIGEDHVYFVTVFAQRNPIEARSAGGASASARGQDRDLEVFSRWVGMFVRSRPKAEQTSEFRTQLFFIPED</sequence>
<comment type="caution">
    <text evidence="1">The sequence shown here is derived from an EMBL/GenBank/DDBJ whole genome shotgun (WGS) entry which is preliminary data.</text>
</comment>
<organism evidence="1 2">
    <name type="scientific">Plesiocystis pacifica SIR-1</name>
    <dbReference type="NCBI Taxonomy" id="391625"/>
    <lineage>
        <taxon>Bacteria</taxon>
        <taxon>Pseudomonadati</taxon>
        <taxon>Myxococcota</taxon>
        <taxon>Polyangia</taxon>
        <taxon>Nannocystales</taxon>
        <taxon>Nannocystaceae</taxon>
        <taxon>Plesiocystis</taxon>
    </lineage>
</organism>
<dbReference type="AlphaFoldDB" id="A6GA65"/>
<evidence type="ECO:0008006" key="3">
    <source>
        <dbReference type="Google" id="ProtNLM"/>
    </source>
</evidence>